<dbReference type="Proteomes" id="UP001412067">
    <property type="component" value="Unassembled WGS sequence"/>
</dbReference>
<sequence>MGHMESRVNQQVPPCKAKYSWVTDSEVVPNLLSAQKIVTTPAHPVRFSYIDGEPLLEAPAATTPPSLHPLLSLLLRETLAPRTSALAPRPLLAPLLHLSTITRSLRRSKPSRCKASAAYLPLPAWSSDYLPSNAQTGCTSFITGPIQPFSQKPPFRSENFRNSCASRSLLLHRRRATTRSPGRFHSSFTAPAAFAPFTGNPSTPHLGPRPSPLARASLASVDHHSKPPSLEAQSITWSSGYLPCKAQTGCTSFTTGPIQPISQGTKCKIPGSESDVGRHRRLHSKSLTLIATDSYR</sequence>
<evidence type="ECO:0000313" key="1">
    <source>
        <dbReference type="EMBL" id="KAK8937607.1"/>
    </source>
</evidence>
<reference evidence="1 2" key="1">
    <citation type="journal article" date="2022" name="Nat. Plants">
        <title>Genomes of leafy and leafless Platanthera orchids illuminate the evolution of mycoheterotrophy.</title>
        <authorList>
            <person name="Li M.H."/>
            <person name="Liu K.W."/>
            <person name="Li Z."/>
            <person name="Lu H.C."/>
            <person name="Ye Q.L."/>
            <person name="Zhang D."/>
            <person name="Wang J.Y."/>
            <person name="Li Y.F."/>
            <person name="Zhong Z.M."/>
            <person name="Liu X."/>
            <person name="Yu X."/>
            <person name="Liu D.K."/>
            <person name="Tu X.D."/>
            <person name="Liu B."/>
            <person name="Hao Y."/>
            <person name="Liao X.Y."/>
            <person name="Jiang Y.T."/>
            <person name="Sun W.H."/>
            <person name="Chen J."/>
            <person name="Chen Y.Q."/>
            <person name="Ai Y."/>
            <person name="Zhai J.W."/>
            <person name="Wu S.S."/>
            <person name="Zhou Z."/>
            <person name="Hsiao Y.Y."/>
            <person name="Wu W.L."/>
            <person name="Chen Y.Y."/>
            <person name="Lin Y.F."/>
            <person name="Hsu J.L."/>
            <person name="Li C.Y."/>
            <person name="Wang Z.W."/>
            <person name="Zhao X."/>
            <person name="Zhong W.Y."/>
            <person name="Ma X.K."/>
            <person name="Ma L."/>
            <person name="Huang J."/>
            <person name="Chen G.Z."/>
            <person name="Huang M.Z."/>
            <person name="Huang L."/>
            <person name="Peng D.H."/>
            <person name="Luo Y.B."/>
            <person name="Zou S.Q."/>
            <person name="Chen S.P."/>
            <person name="Lan S."/>
            <person name="Tsai W.C."/>
            <person name="Van de Peer Y."/>
            <person name="Liu Z.J."/>
        </authorList>
    </citation>
    <scope>NUCLEOTIDE SEQUENCE [LARGE SCALE GENOMIC DNA]</scope>
    <source>
        <strain evidence="1">Lor288</strain>
    </source>
</reference>
<comment type="caution">
    <text evidence="1">The sequence shown here is derived from an EMBL/GenBank/DDBJ whole genome shotgun (WGS) entry which is preliminary data.</text>
</comment>
<protein>
    <submittedName>
        <fullName evidence="1">Uncharacterized protein</fullName>
    </submittedName>
</protein>
<keyword evidence="2" id="KW-1185">Reference proteome</keyword>
<dbReference type="EMBL" id="JBBWWR010000021">
    <property type="protein sequence ID" value="KAK8937607.1"/>
    <property type="molecule type" value="Genomic_DNA"/>
</dbReference>
<name>A0ABR2LDM2_9ASPA</name>
<accession>A0ABR2LDM2</accession>
<proteinExistence type="predicted"/>
<organism evidence="1 2">
    <name type="scientific">Platanthera guangdongensis</name>
    <dbReference type="NCBI Taxonomy" id="2320717"/>
    <lineage>
        <taxon>Eukaryota</taxon>
        <taxon>Viridiplantae</taxon>
        <taxon>Streptophyta</taxon>
        <taxon>Embryophyta</taxon>
        <taxon>Tracheophyta</taxon>
        <taxon>Spermatophyta</taxon>
        <taxon>Magnoliopsida</taxon>
        <taxon>Liliopsida</taxon>
        <taxon>Asparagales</taxon>
        <taxon>Orchidaceae</taxon>
        <taxon>Orchidoideae</taxon>
        <taxon>Orchideae</taxon>
        <taxon>Orchidinae</taxon>
        <taxon>Platanthera</taxon>
    </lineage>
</organism>
<evidence type="ECO:0000313" key="2">
    <source>
        <dbReference type="Proteomes" id="UP001412067"/>
    </source>
</evidence>
<gene>
    <name evidence="1" type="ORF">KSP40_PGU012526</name>
</gene>